<dbReference type="GO" id="GO:0019748">
    <property type="term" value="P:secondary metabolic process"/>
    <property type="evidence" value="ECO:0007669"/>
    <property type="project" value="TreeGrafter"/>
</dbReference>
<dbReference type="RefSeq" id="WP_126011332.1">
    <property type="nucleotide sequence ID" value="NZ_CP032509.1"/>
</dbReference>
<reference evidence="3 4" key="1">
    <citation type="submission" date="2018-09" db="EMBL/GenBank/DDBJ databases">
        <title>Marinorhizobium profundi gen. nov., sp. nov., isolated from a deep-sea sediment sample from the New Britain Trench and proposal of Marinorhizobiaceae fam. nov. in the order Rhizobiales of the class Alphaproteobacteria.</title>
        <authorList>
            <person name="Cao J."/>
        </authorList>
    </citation>
    <scope>NUCLEOTIDE SEQUENCE [LARGE SCALE GENOMIC DNA]</scope>
    <source>
        <strain evidence="3 4">WS11</strain>
    </source>
</reference>
<sequence length="318" mass="35425">MTTPLLIDTHVHLYRSSAAAAEDKESYVIWEYGEGGAPLYSQSLGSPEELARSMEASGVSRVVVLNLFIAEWEVSRFERSLPSDMAPTERKQLVADFRRKLPETLRDFNLWGCEVAKRYPAITPFVSVDLNVAGAAESTAMVRNLVENHGARGLKLHSAIHRHSMDDERLWPLFDLCREYGLPVLGHAGRDPANAGFAEPKAFAPVLEAFPELQLIVAHMGGGAWQQTAELAERYPNAWFDCAEIIEWTAASEAPSDFELAALIRQVGVHRVLLGSDYPWYDLDRTIERVNALPLLSDEERELILGRNALRLLDGSDA</sequence>
<gene>
    <name evidence="3" type="ORF">D5400_18070</name>
</gene>
<dbReference type="InterPro" id="IPR006680">
    <property type="entry name" value="Amidohydro-rel"/>
</dbReference>
<dbReference type="KEGG" id="abaw:D5400_18070"/>
<dbReference type="Pfam" id="PF04909">
    <property type="entry name" value="Amidohydro_2"/>
    <property type="match status" value="1"/>
</dbReference>
<name>A0A3Q8XQH6_9HYPH</name>
<organism evidence="3 4">
    <name type="scientific">Georhizobium profundi</name>
    <dbReference type="NCBI Taxonomy" id="2341112"/>
    <lineage>
        <taxon>Bacteria</taxon>
        <taxon>Pseudomonadati</taxon>
        <taxon>Pseudomonadota</taxon>
        <taxon>Alphaproteobacteria</taxon>
        <taxon>Hyphomicrobiales</taxon>
        <taxon>Rhizobiaceae</taxon>
        <taxon>Georhizobium</taxon>
    </lineage>
</organism>
<dbReference type="PANTHER" id="PTHR21240:SF28">
    <property type="entry name" value="ISO-OROTATE DECARBOXYLASE (EUROFUNG)"/>
    <property type="match status" value="1"/>
</dbReference>
<dbReference type="GO" id="GO:0016787">
    <property type="term" value="F:hydrolase activity"/>
    <property type="evidence" value="ECO:0007669"/>
    <property type="project" value="InterPro"/>
</dbReference>
<evidence type="ECO:0000259" key="2">
    <source>
        <dbReference type="Pfam" id="PF04909"/>
    </source>
</evidence>
<dbReference type="CDD" id="cd01292">
    <property type="entry name" value="metallo-dependent_hydrolases"/>
    <property type="match status" value="1"/>
</dbReference>
<evidence type="ECO:0000313" key="3">
    <source>
        <dbReference type="EMBL" id="AZN72932.1"/>
    </source>
</evidence>
<dbReference type="Proteomes" id="UP000268192">
    <property type="component" value="Chromosome"/>
</dbReference>
<feature type="domain" description="Amidohydrolase-related" evidence="2">
    <location>
        <begin position="7"/>
        <end position="314"/>
    </location>
</feature>
<dbReference type="EMBL" id="CP032509">
    <property type="protein sequence ID" value="AZN72932.1"/>
    <property type="molecule type" value="Genomic_DNA"/>
</dbReference>
<dbReference type="GO" id="GO:0016831">
    <property type="term" value="F:carboxy-lyase activity"/>
    <property type="evidence" value="ECO:0007669"/>
    <property type="project" value="InterPro"/>
</dbReference>
<keyword evidence="1" id="KW-0456">Lyase</keyword>
<proteinExistence type="predicted"/>
<dbReference type="InterPro" id="IPR032465">
    <property type="entry name" value="ACMSD"/>
</dbReference>
<dbReference type="Gene3D" id="3.20.20.140">
    <property type="entry name" value="Metal-dependent hydrolases"/>
    <property type="match status" value="1"/>
</dbReference>
<dbReference type="GO" id="GO:0005737">
    <property type="term" value="C:cytoplasm"/>
    <property type="evidence" value="ECO:0007669"/>
    <property type="project" value="TreeGrafter"/>
</dbReference>
<dbReference type="PANTHER" id="PTHR21240">
    <property type="entry name" value="2-AMINO-3-CARBOXYLMUCONATE-6-SEMIALDEHYDE DECARBOXYLASE"/>
    <property type="match status" value="1"/>
</dbReference>
<dbReference type="OrthoDB" id="1407586at2"/>
<accession>A0A3Q8XQH6</accession>
<protein>
    <recommendedName>
        <fullName evidence="2">Amidohydrolase-related domain-containing protein</fullName>
    </recommendedName>
</protein>
<keyword evidence="4" id="KW-1185">Reference proteome</keyword>
<dbReference type="SUPFAM" id="SSF51556">
    <property type="entry name" value="Metallo-dependent hydrolases"/>
    <property type="match status" value="1"/>
</dbReference>
<evidence type="ECO:0000256" key="1">
    <source>
        <dbReference type="ARBA" id="ARBA00023239"/>
    </source>
</evidence>
<dbReference type="AlphaFoldDB" id="A0A3Q8XQH6"/>
<evidence type="ECO:0000313" key="4">
    <source>
        <dbReference type="Proteomes" id="UP000268192"/>
    </source>
</evidence>
<dbReference type="InterPro" id="IPR032466">
    <property type="entry name" value="Metal_Hydrolase"/>
</dbReference>